<dbReference type="RefSeq" id="WP_279626934.1">
    <property type="nucleotide sequence ID" value="NZ_FNVG01000003.1"/>
</dbReference>
<evidence type="ECO:0000313" key="1">
    <source>
        <dbReference type="EMBL" id="SEF72826.1"/>
    </source>
</evidence>
<evidence type="ECO:0000313" key="2">
    <source>
        <dbReference type="Proteomes" id="UP000236721"/>
    </source>
</evidence>
<organism evidence="1 2">
    <name type="scientific">Vibrio hangzhouensis</name>
    <dbReference type="NCBI Taxonomy" id="462991"/>
    <lineage>
        <taxon>Bacteria</taxon>
        <taxon>Pseudomonadati</taxon>
        <taxon>Pseudomonadota</taxon>
        <taxon>Gammaproteobacteria</taxon>
        <taxon>Vibrionales</taxon>
        <taxon>Vibrionaceae</taxon>
        <taxon>Vibrio</taxon>
    </lineage>
</organism>
<dbReference type="Proteomes" id="UP000236721">
    <property type="component" value="Unassembled WGS sequence"/>
</dbReference>
<accession>A0A1H5UCS4</accession>
<reference evidence="2" key="1">
    <citation type="submission" date="2016-10" db="EMBL/GenBank/DDBJ databases">
        <authorList>
            <person name="Varghese N."/>
            <person name="Submissions S."/>
        </authorList>
    </citation>
    <scope>NUCLEOTIDE SEQUENCE [LARGE SCALE GENOMIC DNA]</scope>
    <source>
        <strain evidence="2">CGMCC 1.7062</strain>
    </source>
</reference>
<name>A0A1H5UCS4_9VIBR</name>
<gene>
    <name evidence="1" type="ORF">SAMN04488244_103113</name>
</gene>
<proteinExistence type="predicted"/>
<keyword evidence="2" id="KW-1185">Reference proteome</keyword>
<dbReference type="EMBL" id="FNVG01000003">
    <property type="protein sequence ID" value="SEF72826.1"/>
    <property type="molecule type" value="Genomic_DNA"/>
</dbReference>
<sequence length="41" mass="4585">MMKRISFINICADRFTHADRKWSDLSTVMVADKPAATSAKA</sequence>
<dbReference type="AlphaFoldDB" id="A0A1H5UCS4"/>
<protein>
    <submittedName>
        <fullName evidence="1">Uncharacterized protein</fullName>
    </submittedName>
</protein>